<proteinExistence type="predicted"/>
<accession>A0A645FTI9</accession>
<dbReference type="NCBIfam" id="TIGR03696">
    <property type="entry name" value="Rhs_assc_core"/>
    <property type="match status" value="1"/>
</dbReference>
<name>A0A645FTI9_9ZZZZ</name>
<dbReference type="AlphaFoldDB" id="A0A645FTI9"/>
<dbReference type="InterPro" id="IPR022385">
    <property type="entry name" value="Rhs_assc_core"/>
</dbReference>
<dbReference type="EMBL" id="VSSQ01064976">
    <property type="protein sequence ID" value="MPN17775.1"/>
    <property type="molecule type" value="Genomic_DNA"/>
</dbReference>
<protein>
    <submittedName>
        <fullName evidence="1">Uncharacterized protein</fullName>
    </submittedName>
</protein>
<evidence type="ECO:0000313" key="1">
    <source>
        <dbReference type="EMBL" id="MPN17775.1"/>
    </source>
</evidence>
<gene>
    <name evidence="1" type="ORF">SDC9_165130</name>
</gene>
<comment type="caution">
    <text evidence="1">The sequence shown here is derived from an EMBL/GenBank/DDBJ whole genome shotgun (WGS) entry which is preliminary data.</text>
</comment>
<organism evidence="1">
    <name type="scientific">bioreactor metagenome</name>
    <dbReference type="NCBI Taxonomy" id="1076179"/>
    <lineage>
        <taxon>unclassified sequences</taxon>
        <taxon>metagenomes</taxon>
        <taxon>ecological metagenomes</taxon>
    </lineage>
</organism>
<reference evidence="1" key="1">
    <citation type="submission" date="2019-08" db="EMBL/GenBank/DDBJ databases">
        <authorList>
            <person name="Kucharzyk K."/>
            <person name="Murdoch R.W."/>
            <person name="Higgins S."/>
            <person name="Loffler F."/>
        </authorList>
    </citation>
    <scope>NUCLEOTIDE SEQUENCE</scope>
</reference>
<dbReference type="Gene3D" id="2.180.10.10">
    <property type="entry name" value="RHS repeat-associated core"/>
    <property type="match status" value="1"/>
</dbReference>
<sequence length="247" mass="27297">MFNDMLGSTLGVNSKEGFSAVKMTAFGETENKEAMFTGKPYIGELGYAFLFRNYRAEQGKWNSQDPIDYPDGWNNLAYVNNSVIAYVDWLGCVQVASGSYNAGSLWSSKYDSGHPDWKTQINGNSNVSYIVNADIRKDKSGISVSNIRPEYNSQKFSILYFDDANNNGIPDKDAEGRYIEATMNISGISGIVTAGGDSSVTSKKNEDGSTTYYLELTVTVIEKVTGSDGNFYQTRTYTYKDSHTVPE</sequence>